<comment type="caution">
    <text evidence="2">The sequence shown here is derived from an EMBL/GenBank/DDBJ whole genome shotgun (WGS) entry which is preliminary data.</text>
</comment>
<organism evidence="2 3">
    <name type="scientific">Rotaria sordida</name>
    <dbReference type="NCBI Taxonomy" id="392033"/>
    <lineage>
        <taxon>Eukaryota</taxon>
        <taxon>Metazoa</taxon>
        <taxon>Spiralia</taxon>
        <taxon>Gnathifera</taxon>
        <taxon>Rotifera</taxon>
        <taxon>Eurotatoria</taxon>
        <taxon>Bdelloidea</taxon>
        <taxon>Philodinida</taxon>
        <taxon>Philodinidae</taxon>
        <taxon>Rotaria</taxon>
    </lineage>
</organism>
<feature type="region of interest" description="Disordered" evidence="1">
    <location>
        <begin position="1"/>
        <end position="39"/>
    </location>
</feature>
<feature type="compositionally biased region" description="Basic and acidic residues" evidence="1">
    <location>
        <begin position="25"/>
        <end position="39"/>
    </location>
</feature>
<dbReference type="EMBL" id="CAJNOO010008064">
    <property type="protein sequence ID" value="CAF1477512.1"/>
    <property type="molecule type" value="Genomic_DNA"/>
</dbReference>
<evidence type="ECO:0000313" key="3">
    <source>
        <dbReference type="Proteomes" id="UP000663882"/>
    </source>
</evidence>
<evidence type="ECO:0000256" key="1">
    <source>
        <dbReference type="SAM" id="MobiDB-lite"/>
    </source>
</evidence>
<feature type="compositionally biased region" description="Polar residues" evidence="1">
    <location>
        <begin position="1"/>
        <end position="24"/>
    </location>
</feature>
<feature type="region of interest" description="Disordered" evidence="1">
    <location>
        <begin position="75"/>
        <end position="112"/>
    </location>
</feature>
<gene>
    <name evidence="2" type="ORF">RFH988_LOCUS37837</name>
</gene>
<dbReference type="Proteomes" id="UP000663882">
    <property type="component" value="Unassembled WGS sequence"/>
</dbReference>
<sequence>MKNNYDSLDNQIKGTQELLQQTNNEAEKGEEENSKLSNDVELKPSNFKIKKTQKLLQQTNNKIEKDEEEYKELSNNMEFKSSNFEEYEHEQKRTKNNLDNIQMPSSKPAKTLAPTTCSLMETATNVNNTNWKNKLMNKNH</sequence>
<proteinExistence type="predicted"/>
<reference evidence="2" key="1">
    <citation type="submission" date="2021-02" db="EMBL/GenBank/DDBJ databases">
        <authorList>
            <person name="Nowell W R."/>
        </authorList>
    </citation>
    <scope>NUCLEOTIDE SEQUENCE</scope>
</reference>
<name>A0A815RNQ8_9BILA</name>
<dbReference type="AlphaFoldDB" id="A0A815RNQ8"/>
<protein>
    <submittedName>
        <fullName evidence="2">Uncharacterized protein</fullName>
    </submittedName>
</protein>
<evidence type="ECO:0000313" key="2">
    <source>
        <dbReference type="EMBL" id="CAF1477512.1"/>
    </source>
</evidence>
<accession>A0A815RNQ8</accession>
<feature type="compositionally biased region" description="Polar residues" evidence="1">
    <location>
        <begin position="75"/>
        <end position="84"/>
    </location>
</feature>